<keyword evidence="3" id="KW-1185">Reference proteome</keyword>
<reference evidence="2" key="1">
    <citation type="submission" date="2022-01" db="EMBL/GenBank/DDBJ databases">
        <title>Comparative genomics reveals a dynamic genome evolution in the ectomycorrhizal milk-cap (Lactarius) mushrooms.</title>
        <authorList>
            <consortium name="DOE Joint Genome Institute"/>
            <person name="Lebreton A."/>
            <person name="Tang N."/>
            <person name="Kuo A."/>
            <person name="LaButti K."/>
            <person name="Drula E."/>
            <person name="Barry K."/>
            <person name="Clum A."/>
            <person name="Lipzen A."/>
            <person name="Mousain D."/>
            <person name="Ng V."/>
            <person name="Wang R."/>
            <person name="Wang X."/>
            <person name="Dai Y."/>
            <person name="Henrissat B."/>
            <person name="Grigoriev I.V."/>
            <person name="Guerin-Laguette A."/>
            <person name="Yu F."/>
            <person name="Martin F.M."/>
        </authorList>
    </citation>
    <scope>NUCLEOTIDE SEQUENCE</scope>
    <source>
        <strain evidence="2">QP</strain>
    </source>
</reference>
<protein>
    <submittedName>
        <fullName evidence="2">Uncharacterized protein</fullName>
    </submittedName>
</protein>
<proteinExistence type="predicted"/>
<gene>
    <name evidence="2" type="ORF">EDB92DRAFT_1828722</name>
</gene>
<dbReference type="Proteomes" id="UP001201163">
    <property type="component" value="Unassembled WGS sequence"/>
</dbReference>
<feature type="region of interest" description="Disordered" evidence="1">
    <location>
        <begin position="1"/>
        <end position="51"/>
    </location>
</feature>
<name>A0AAD4LVR9_9AGAM</name>
<comment type="caution">
    <text evidence="2">The sequence shown here is derived from an EMBL/GenBank/DDBJ whole genome shotgun (WGS) entry which is preliminary data.</text>
</comment>
<evidence type="ECO:0000313" key="2">
    <source>
        <dbReference type="EMBL" id="KAH9001771.1"/>
    </source>
</evidence>
<accession>A0AAD4LVR9</accession>
<sequence length="194" mass="21229">MGSASSKAARTFPAVKPGKPPSWGGARTPAHDPKTLPPPTARQPWASESKDEIIQSDARDPQLLANLNRLGPVRVDHHMQTVQTQARFKELFQSRARSEDEAASMRIPRNHLLVSSLVALLGERQSVIGRMSGNDAALRQLAEKYGMDVERLESLACSVNVPRVREGGVRYIKDAQSGEETAISEVAWKESIAP</sequence>
<evidence type="ECO:0000256" key="1">
    <source>
        <dbReference type="SAM" id="MobiDB-lite"/>
    </source>
</evidence>
<dbReference type="AlphaFoldDB" id="A0AAD4LVR9"/>
<dbReference type="EMBL" id="JAKELL010000001">
    <property type="protein sequence ID" value="KAH9001771.1"/>
    <property type="molecule type" value="Genomic_DNA"/>
</dbReference>
<evidence type="ECO:0000313" key="3">
    <source>
        <dbReference type="Proteomes" id="UP001201163"/>
    </source>
</evidence>
<organism evidence="2 3">
    <name type="scientific">Lactarius akahatsu</name>
    <dbReference type="NCBI Taxonomy" id="416441"/>
    <lineage>
        <taxon>Eukaryota</taxon>
        <taxon>Fungi</taxon>
        <taxon>Dikarya</taxon>
        <taxon>Basidiomycota</taxon>
        <taxon>Agaricomycotina</taxon>
        <taxon>Agaricomycetes</taxon>
        <taxon>Russulales</taxon>
        <taxon>Russulaceae</taxon>
        <taxon>Lactarius</taxon>
    </lineage>
</organism>